<dbReference type="GO" id="GO:0005634">
    <property type="term" value="C:nucleus"/>
    <property type="evidence" value="ECO:0007669"/>
    <property type="project" value="TreeGrafter"/>
</dbReference>
<dbReference type="InterPro" id="IPR013087">
    <property type="entry name" value="Znf_C2H2_type"/>
</dbReference>
<feature type="compositionally biased region" description="Basic and acidic residues" evidence="4">
    <location>
        <begin position="261"/>
        <end position="283"/>
    </location>
</feature>
<dbReference type="InterPro" id="IPR009060">
    <property type="entry name" value="UBA-like_sf"/>
</dbReference>
<feature type="region of interest" description="Disordered" evidence="4">
    <location>
        <begin position="117"/>
        <end position="137"/>
    </location>
</feature>
<dbReference type="GO" id="GO:0036435">
    <property type="term" value="F:K48-linked polyubiquitin modification-dependent protein binding"/>
    <property type="evidence" value="ECO:0007669"/>
    <property type="project" value="TreeGrafter"/>
</dbReference>
<name>A0A2C5WX84_9PEZI</name>
<reference evidence="6 7" key="2">
    <citation type="journal article" date="2013" name="IMA Fungus">
        <title>IMA Genome-F 1: Ceratocystis fimbriata: Draft nuclear genome sequence for the plant pathogen, Ceratocystis fimbriata.</title>
        <authorList>
            <person name="Wilken P.M."/>
            <person name="Steenkamp E.T."/>
            <person name="Wingfield M.J."/>
            <person name="de Beer Z.W."/>
            <person name="Wingfield B.D."/>
        </authorList>
    </citation>
    <scope>NUCLEOTIDE SEQUENCE [LARGE SCALE GENOMIC DNA]</scope>
    <source>
        <strain evidence="6 7">CBS 114723</strain>
    </source>
</reference>
<keyword evidence="2" id="KW-0963">Cytoplasm</keyword>
<comment type="caution">
    <text evidence="6">The sequence shown here is derived from an EMBL/GenBank/DDBJ whole genome shotgun (WGS) entry which is preliminary data.</text>
</comment>
<sequence>MYLSFHPSASISQSFLSFLPGSTLQAPSPHNFSNSRYKRPPSSQFPLSTTFPYLFYFVQPLIQFYNMVQSDLDVLLDMGFEKERAEIAAKKSGGLQGALQWLEDNQDKSLEDIKKETATQTESTNAESQSDDTNDSANSLVCNECGKLFKNADLATFHATKSGHTDFSESTEAIKPLTEEEKQAKLQELREKLKAKRAAQSVNDQETQRQNEKIRMKATKETQDAKEKLQREEQLRQVAKKRQEKEADKQALARARAQIEANKEARRQKEAAAKAAREGRAGEESVTAPVPTPAASSSAPKPAHSEARLRLQTPSGNIMKTLPAETTLAELAQVVASENGFQVTSFSTTFPRKTFEGAVDFSKTLKEVGFVPNAAVVVK</sequence>
<accession>A0A2C5WX84</accession>
<evidence type="ECO:0000259" key="5">
    <source>
        <dbReference type="PROSITE" id="PS00028"/>
    </source>
</evidence>
<evidence type="ECO:0000313" key="7">
    <source>
        <dbReference type="Proteomes" id="UP000222788"/>
    </source>
</evidence>
<dbReference type="InterPro" id="IPR015940">
    <property type="entry name" value="UBA"/>
</dbReference>
<dbReference type="STRING" id="1035309.A0A2C5WX84"/>
<dbReference type="SUPFAM" id="SSF46934">
    <property type="entry name" value="UBA-like"/>
    <property type="match status" value="1"/>
</dbReference>
<gene>
    <name evidence="6" type="ORF">CFIMG_003683RA</name>
</gene>
<dbReference type="AlphaFoldDB" id="A0A2C5WX84"/>
<dbReference type="GO" id="GO:1903094">
    <property type="term" value="P:negative regulation of protein K48-linked deubiquitination"/>
    <property type="evidence" value="ECO:0007669"/>
    <property type="project" value="TreeGrafter"/>
</dbReference>
<dbReference type="SUPFAM" id="SSF54236">
    <property type="entry name" value="Ubiquitin-like"/>
    <property type="match status" value="1"/>
</dbReference>
<dbReference type="GO" id="GO:0031397">
    <property type="term" value="P:negative regulation of protein ubiquitination"/>
    <property type="evidence" value="ECO:0007669"/>
    <property type="project" value="TreeGrafter"/>
</dbReference>
<keyword evidence="3" id="KW-0175">Coiled coil</keyword>
<organism evidence="6 7">
    <name type="scientific">Ceratocystis fimbriata CBS 114723</name>
    <dbReference type="NCBI Taxonomy" id="1035309"/>
    <lineage>
        <taxon>Eukaryota</taxon>
        <taxon>Fungi</taxon>
        <taxon>Dikarya</taxon>
        <taxon>Ascomycota</taxon>
        <taxon>Pezizomycotina</taxon>
        <taxon>Sordariomycetes</taxon>
        <taxon>Hypocreomycetidae</taxon>
        <taxon>Microascales</taxon>
        <taxon>Ceratocystidaceae</taxon>
        <taxon>Ceratocystis</taxon>
    </lineage>
</organism>
<dbReference type="GO" id="GO:0032435">
    <property type="term" value="P:negative regulation of proteasomal ubiquitin-dependent protein catabolic process"/>
    <property type="evidence" value="ECO:0007669"/>
    <property type="project" value="TreeGrafter"/>
</dbReference>
<evidence type="ECO:0000256" key="4">
    <source>
        <dbReference type="SAM" id="MobiDB-lite"/>
    </source>
</evidence>
<dbReference type="PANTHER" id="PTHR46340:SF1">
    <property type="entry name" value="UBX DOMAIN-CONTAINING PROTEIN 1"/>
    <property type="match status" value="1"/>
</dbReference>
<dbReference type="PANTHER" id="PTHR46340">
    <property type="entry name" value="UBX DOMAIN-CONTAINING PROTEIN 1"/>
    <property type="match status" value="1"/>
</dbReference>
<dbReference type="Gene3D" id="3.10.20.90">
    <property type="entry name" value="Phosphatidylinositol 3-kinase Catalytic Subunit, Chain A, domain 1"/>
    <property type="match status" value="1"/>
</dbReference>
<feature type="compositionally biased region" description="Polar residues" evidence="4">
    <location>
        <begin position="118"/>
        <end position="128"/>
    </location>
</feature>
<dbReference type="PROSITE" id="PS00028">
    <property type="entry name" value="ZINC_FINGER_C2H2_1"/>
    <property type="match status" value="1"/>
</dbReference>
<dbReference type="InterPro" id="IPR029071">
    <property type="entry name" value="Ubiquitin-like_domsf"/>
</dbReference>
<dbReference type="Gene3D" id="1.10.8.10">
    <property type="entry name" value="DNA helicase RuvA subunit, C-terminal domain"/>
    <property type="match status" value="1"/>
</dbReference>
<proteinExistence type="predicted"/>
<protein>
    <submittedName>
        <fullName evidence="6">Uncharacterized protein C17C9.11c</fullName>
    </submittedName>
</protein>
<dbReference type="InterPro" id="IPR001012">
    <property type="entry name" value="UBX_dom"/>
</dbReference>
<dbReference type="GO" id="GO:0005737">
    <property type="term" value="C:cytoplasm"/>
    <property type="evidence" value="ECO:0007669"/>
    <property type="project" value="UniProtKB-SubCell"/>
</dbReference>
<dbReference type="Proteomes" id="UP000222788">
    <property type="component" value="Unassembled WGS sequence"/>
</dbReference>
<reference evidence="6 7" key="1">
    <citation type="journal article" date="2013" name="Fungal Biol.">
        <title>Analysis of microsatellite markers in the genome of the plant pathogen Ceratocystis fimbriata.</title>
        <authorList>
            <person name="Simpson M.C."/>
            <person name="Wilken P.M."/>
            <person name="Coetzee M.P."/>
            <person name="Wingfield M.J."/>
            <person name="Wingfield B.D."/>
        </authorList>
    </citation>
    <scope>NUCLEOTIDE SEQUENCE [LARGE SCALE GENOMIC DNA]</scope>
    <source>
        <strain evidence="6 7">CBS 114723</strain>
    </source>
</reference>
<dbReference type="Pfam" id="PF22562">
    <property type="entry name" value="UBA_7"/>
    <property type="match status" value="1"/>
</dbReference>
<dbReference type="Pfam" id="PF00789">
    <property type="entry name" value="UBX"/>
    <property type="match status" value="1"/>
</dbReference>
<evidence type="ECO:0000313" key="6">
    <source>
        <dbReference type="EMBL" id="PHH52168.1"/>
    </source>
</evidence>
<dbReference type="CDD" id="cd01767">
    <property type="entry name" value="UBX"/>
    <property type="match status" value="1"/>
</dbReference>
<dbReference type="SMART" id="SM00166">
    <property type="entry name" value="UBX"/>
    <property type="match status" value="1"/>
</dbReference>
<comment type="subcellular location">
    <subcellularLocation>
        <location evidence="1">Cytoplasm</location>
    </subcellularLocation>
</comment>
<feature type="domain" description="C2H2-type" evidence="5">
    <location>
        <begin position="142"/>
        <end position="164"/>
    </location>
</feature>
<evidence type="ECO:0000256" key="2">
    <source>
        <dbReference type="ARBA" id="ARBA00022490"/>
    </source>
</evidence>
<feature type="compositionally biased region" description="Low complexity" evidence="4">
    <location>
        <begin position="284"/>
        <end position="302"/>
    </location>
</feature>
<keyword evidence="7" id="KW-1185">Reference proteome</keyword>
<feature type="region of interest" description="Disordered" evidence="4">
    <location>
        <begin position="192"/>
        <end position="316"/>
    </location>
</feature>
<evidence type="ECO:0000256" key="3">
    <source>
        <dbReference type="ARBA" id="ARBA00023054"/>
    </source>
</evidence>
<feature type="compositionally biased region" description="Basic and acidic residues" evidence="4">
    <location>
        <begin position="206"/>
        <end position="251"/>
    </location>
</feature>
<dbReference type="EMBL" id="APWK03000075">
    <property type="protein sequence ID" value="PHH52168.1"/>
    <property type="molecule type" value="Genomic_DNA"/>
</dbReference>
<dbReference type="OrthoDB" id="10254930at2759"/>
<evidence type="ECO:0000256" key="1">
    <source>
        <dbReference type="ARBA" id="ARBA00004496"/>
    </source>
</evidence>